<evidence type="ECO:0000313" key="3">
    <source>
        <dbReference type="EMBL" id="EWT07737.1"/>
    </source>
</evidence>
<name>W9GRQ8_9MICO</name>
<feature type="transmembrane region" description="Helical" evidence="2">
    <location>
        <begin position="24"/>
        <end position="44"/>
    </location>
</feature>
<evidence type="ECO:0000256" key="1">
    <source>
        <dbReference type="SAM" id="MobiDB-lite"/>
    </source>
</evidence>
<feature type="region of interest" description="Disordered" evidence="1">
    <location>
        <begin position="117"/>
        <end position="138"/>
    </location>
</feature>
<sequence>MTEPIDAPALPLVSQPTSRATPRGFWAAARAAVGVVLGIVPHVMHHIGLLAGAALLTGVWGNGVLYIVGLLLSIPLLRRIHARFRTPWAPVLGVAAFTTLFALSAFIIGPALSGATAGATPDRTPTPTVTSNEHAGHH</sequence>
<dbReference type="OrthoDB" id="4864085at2"/>
<protein>
    <submittedName>
        <fullName evidence="3">Uncharacterized protein</fullName>
    </submittedName>
</protein>
<dbReference type="AlphaFoldDB" id="W9GRQ8"/>
<dbReference type="EMBL" id="AWQS01000005">
    <property type="protein sequence ID" value="EWT07737.1"/>
    <property type="molecule type" value="Genomic_DNA"/>
</dbReference>
<keyword evidence="2" id="KW-1133">Transmembrane helix</keyword>
<proteinExistence type="predicted"/>
<keyword evidence="4" id="KW-1185">Reference proteome</keyword>
<feature type="transmembrane region" description="Helical" evidence="2">
    <location>
        <begin position="89"/>
        <end position="112"/>
    </location>
</feature>
<feature type="compositionally biased region" description="Polar residues" evidence="1">
    <location>
        <begin position="123"/>
        <end position="138"/>
    </location>
</feature>
<gene>
    <name evidence="3" type="ORF">N864_23510</name>
</gene>
<organism evidence="3 4">
    <name type="scientific">Intrasporangium chromatireducens Q5-1</name>
    <dbReference type="NCBI Taxonomy" id="584657"/>
    <lineage>
        <taxon>Bacteria</taxon>
        <taxon>Bacillati</taxon>
        <taxon>Actinomycetota</taxon>
        <taxon>Actinomycetes</taxon>
        <taxon>Micrococcales</taxon>
        <taxon>Intrasporangiaceae</taxon>
        <taxon>Intrasporangium</taxon>
    </lineage>
</organism>
<comment type="caution">
    <text evidence="3">The sequence shown here is derived from an EMBL/GenBank/DDBJ whole genome shotgun (WGS) entry which is preliminary data.</text>
</comment>
<evidence type="ECO:0000313" key="4">
    <source>
        <dbReference type="Proteomes" id="UP000019494"/>
    </source>
</evidence>
<reference evidence="4" key="1">
    <citation type="submission" date="2013-08" db="EMBL/GenBank/DDBJ databases">
        <title>Intrasporangium oryzae NRRL B-24470.</title>
        <authorList>
            <person name="Liu H."/>
            <person name="Wang G."/>
        </authorList>
    </citation>
    <scope>NUCLEOTIDE SEQUENCE [LARGE SCALE GENOMIC DNA]</scope>
    <source>
        <strain evidence="4">Q5-1</strain>
    </source>
</reference>
<feature type="transmembrane region" description="Helical" evidence="2">
    <location>
        <begin position="50"/>
        <end position="77"/>
    </location>
</feature>
<dbReference type="Proteomes" id="UP000019494">
    <property type="component" value="Unassembled WGS sequence"/>
</dbReference>
<evidence type="ECO:0000256" key="2">
    <source>
        <dbReference type="SAM" id="Phobius"/>
    </source>
</evidence>
<keyword evidence="2" id="KW-0812">Transmembrane</keyword>
<dbReference type="RefSeq" id="WP_034712487.1">
    <property type="nucleotide sequence ID" value="NZ_AWQS01000005.1"/>
</dbReference>
<keyword evidence="2" id="KW-0472">Membrane</keyword>
<accession>W9GRQ8</accession>